<dbReference type="PROSITE" id="PS50893">
    <property type="entry name" value="ABC_TRANSPORTER_2"/>
    <property type="match status" value="2"/>
</dbReference>
<feature type="compositionally biased region" description="Polar residues" evidence="10">
    <location>
        <begin position="28"/>
        <end position="42"/>
    </location>
</feature>
<dbReference type="Proteomes" id="UP000000759">
    <property type="component" value="Chromosome 20"/>
</dbReference>
<reference evidence="14" key="2">
    <citation type="submission" date="2008-08" db="EMBL/GenBank/DDBJ databases">
        <authorList>
            <consortium name="Diatom Consortium"/>
            <person name="Grigoriev I."/>
            <person name="Grimwood J."/>
            <person name="Kuo A."/>
            <person name="Otillar R.P."/>
            <person name="Salamov A."/>
            <person name="Detter J.C."/>
            <person name="Lindquist E."/>
            <person name="Shapiro H."/>
            <person name="Lucas S."/>
            <person name="Glavina del Rio T."/>
            <person name="Pitluck S."/>
            <person name="Rokhsar D."/>
            <person name="Bowler C."/>
        </authorList>
    </citation>
    <scope>GENOME REANNOTATION</scope>
    <source>
        <strain evidence="14">CCAP 1055/1</strain>
    </source>
</reference>
<keyword evidence="14" id="KW-1185">Reference proteome</keyword>
<reference evidence="13 14" key="1">
    <citation type="journal article" date="2008" name="Nature">
        <title>The Phaeodactylum genome reveals the evolutionary history of diatom genomes.</title>
        <authorList>
            <person name="Bowler C."/>
            <person name="Allen A.E."/>
            <person name="Badger J.H."/>
            <person name="Grimwood J."/>
            <person name="Jabbari K."/>
            <person name="Kuo A."/>
            <person name="Maheswari U."/>
            <person name="Martens C."/>
            <person name="Maumus F."/>
            <person name="Otillar R.P."/>
            <person name="Rayko E."/>
            <person name="Salamov A."/>
            <person name="Vandepoele K."/>
            <person name="Beszteri B."/>
            <person name="Gruber A."/>
            <person name="Heijde M."/>
            <person name="Katinka M."/>
            <person name="Mock T."/>
            <person name="Valentin K."/>
            <person name="Verret F."/>
            <person name="Berges J.A."/>
            <person name="Brownlee C."/>
            <person name="Cadoret J.P."/>
            <person name="Chiovitti A."/>
            <person name="Choi C.J."/>
            <person name="Coesel S."/>
            <person name="De Martino A."/>
            <person name="Detter J.C."/>
            <person name="Durkin C."/>
            <person name="Falciatore A."/>
            <person name="Fournet J."/>
            <person name="Haruta M."/>
            <person name="Huysman M.J."/>
            <person name="Jenkins B.D."/>
            <person name="Jiroutova K."/>
            <person name="Jorgensen R.E."/>
            <person name="Joubert Y."/>
            <person name="Kaplan A."/>
            <person name="Kroger N."/>
            <person name="Kroth P.G."/>
            <person name="La Roche J."/>
            <person name="Lindquist E."/>
            <person name="Lommer M."/>
            <person name="Martin-Jezequel V."/>
            <person name="Lopez P.J."/>
            <person name="Lucas S."/>
            <person name="Mangogna M."/>
            <person name="McGinnis K."/>
            <person name="Medlin L.K."/>
            <person name="Montsant A."/>
            <person name="Oudot-Le Secq M.P."/>
            <person name="Napoli C."/>
            <person name="Obornik M."/>
            <person name="Parker M.S."/>
            <person name="Petit J.L."/>
            <person name="Porcel B.M."/>
            <person name="Poulsen N."/>
            <person name="Robison M."/>
            <person name="Rychlewski L."/>
            <person name="Rynearson T.A."/>
            <person name="Schmutz J."/>
            <person name="Shapiro H."/>
            <person name="Siaut M."/>
            <person name="Stanley M."/>
            <person name="Sussman M.R."/>
            <person name="Taylor A.R."/>
            <person name="Vardi A."/>
            <person name="von Dassow P."/>
            <person name="Vyverman W."/>
            <person name="Willis A."/>
            <person name="Wyrwicz L.S."/>
            <person name="Rokhsar D.S."/>
            <person name="Weissenbach J."/>
            <person name="Armbrust E.V."/>
            <person name="Green B.R."/>
            <person name="Van de Peer Y."/>
            <person name="Grigoriev I.V."/>
        </authorList>
    </citation>
    <scope>NUCLEOTIDE SEQUENCE [LARGE SCALE GENOMIC DNA]</scope>
    <source>
        <strain evidence="13 14">CCAP 1055/1</strain>
    </source>
</reference>
<feature type="transmembrane region" description="Helical" evidence="11">
    <location>
        <begin position="1041"/>
        <end position="1062"/>
    </location>
</feature>
<evidence type="ECO:0000256" key="6">
    <source>
        <dbReference type="ARBA" id="ARBA00022741"/>
    </source>
</evidence>
<dbReference type="InterPro" id="IPR026082">
    <property type="entry name" value="ABCA"/>
</dbReference>
<dbReference type="Pfam" id="PF12698">
    <property type="entry name" value="ABC2_membrane_3"/>
    <property type="match status" value="2"/>
</dbReference>
<dbReference type="Gene3D" id="3.40.50.300">
    <property type="entry name" value="P-loop containing nucleotide triphosphate hydrolases"/>
    <property type="match status" value="2"/>
</dbReference>
<protein>
    <recommendedName>
        <fullName evidence="12">ABC transporter domain-containing protein</fullName>
    </recommendedName>
</protein>
<feature type="region of interest" description="Disordered" evidence="10">
    <location>
        <begin position="966"/>
        <end position="991"/>
    </location>
</feature>
<dbReference type="FunFam" id="3.40.50.300:FF:000933">
    <property type="entry name" value="ABC transporter A family member 7"/>
    <property type="match status" value="1"/>
</dbReference>
<gene>
    <name evidence="13" type="ORF">PHATRDRAFT_39708</name>
</gene>
<dbReference type="GO" id="GO:0005319">
    <property type="term" value="F:lipid transporter activity"/>
    <property type="evidence" value="ECO:0007669"/>
    <property type="project" value="TreeGrafter"/>
</dbReference>
<evidence type="ECO:0000313" key="13">
    <source>
        <dbReference type="EMBL" id="EEC44800.1"/>
    </source>
</evidence>
<evidence type="ECO:0000256" key="3">
    <source>
        <dbReference type="ARBA" id="ARBA00022448"/>
    </source>
</evidence>
<feature type="transmembrane region" description="Helical" evidence="11">
    <location>
        <begin position="1392"/>
        <end position="1415"/>
    </location>
</feature>
<dbReference type="eggNOG" id="KOG0059">
    <property type="taxonomic scope" value="Eukaryota"/>
</dbReference>
<evidence type="ECO:0000256" key="5">
    <source>
        <dbReference type="ARBA" id="ARBA00022737"/>
    </source>
</evidence>
<name>B7G9E6_PHATC</name>
<feature type="transmembrane region" description="Helical" evidence="11">
    <location>
        <begin position="1271"/>
        <end position="1297"/>
    </location>
</feature>
<dbReference type="PROSITE" id="PS00211">
    <property type="entry name" value="ABC_TRANSPORTER_1"/>
    <property type="match status" value="2"/>
</dbReference>
<feature type="transmembrane region" description="Helical" evidence="11">
    <location>
        <begin position="88"/>
        <end position="108"/>
    </location>
</feature>
<keyword evidence="3" id="KW-0813">Transport</keyword>
<keyword evidence="8 11" id="KW-1133">Transmembrane helix</keyword>
<feature type="domain" description="ABC transporter" evidence="12">
    <location>
        <begin position="688"/>
        <end position="921"/>
    </location>
</feature>
<dbReference type="GO" id="GO:0140359">
    <property type="term" value="F:ABC-type transporter activity"/>
    <property type="evidence" value="ECO:0007669"/>
    <property type="project" value="InterPro"/>
</dbReference>
<dbReference type="InterPro" id="IPR003439">
    <property type="entry name" value="ABC_transporter-like_ATP-bd"/>
</dbReference>
<sequence length="1883" mass="209349">MMDEDTEQTSRAESERNSAIEELHSNDFEAQQVTPDPMANSTTRLLAPTDVESLDERLESSTSPSGWSQIIVLLRKNLLIKIRTPLQTFLEIFSPVLMMLVLVAAYQLSKVTYREAKTYDTIEIDLPGPWLDIVRQATQLSNFSENGRRLLRSEWDEPEFPGSLFLIEKWELFRSMYLRSTTRRSERRLQFTETTDDDIEVDDNERKDVNNIYDVVDEAYREIRRLLKNPMFIPSFSQYVNISQQMSSLINVNDLPRVFSESSFGRQWGNLLTLGTIHLSPPSGVALDFWAHLNDTYPDAIASLKIRMHRSESEAIKFIDENLNERTWALIDFSAWSTDGSMDNDATFKIRMNYTTLPNTAQISDFVSIGLNTAYQRYYLSGFLTIQRTLNEFVFSRAGGSCPELFSNSSEIWSMPMPTAAYSQNSFFLAVGFLLGLAIVMAYLYPTSRLIKLMVEEKETKMKETLLILGTLPWAHWWSWLLTSSIVFFVIASLVTWVISANILKFSAPIYIFAWIGLFSSSSLGFCFTVSALFNKAKLASILGPMILFATILPRFIFFGYNRYEATAKKKWASLLPASAFAFGADIVADYEYAEQGIQAWNAGEGEYSFHTSLAFLLFDTILFLLLGWYLEQIMPRDFGTRRPFWFLVSTKFWCKCKDASAHSLSNSGSANKVESASVDESFLVPSVQATKLLKHYGAKKGTGLQPAVNQLDLTLYESQITTLLGHNGAGKSTCIGLLTGMFPPTSGDCKIYGESIVHNVNRARRSIGICPQQNILFERLTVFEHIVFFQRLKGARQNRRKAKALATDLGLESFLHTTAAALSGGNKRKLCVAIALCGNPKFLVLDEPTSGMDPDARRKTWGVLRKQRAGRTILLTTHFMDEAELLSDRIVVMRAGDLQCTGSPVELKVRFGLGYNFTSFEDQFGDMFDSLEVNQGSLEVGSFGIQNASLEEIFISLVEQESGDQTAKAHDEGPKEPRFDTRTSKVSEGHDITMGDHSQCLSGLTFTDAAGQTLELSALSSSRQIVVLYKKRVTVQKRDFRGLFFTVGAPVLVSALVLLILKVNLPIVGPEISMSLALYTQSRTGSRSGTEVLVGGAAGSALPTSRPLMADITIFEKTYPSVHFEVIEELASSSDISRYLLDTINSQNHSVQYGSFSINDSIASVSIVDWSALKNENGTDSVLLDLSGPMGIGDLVDLVPFMTGDQEYRETVETDMSILHNSSSPHAVAVFNQAYADHILKVCSGEPKRILQSLNAPLPLTTAQTVEIKAILSILASLFLLIPYCYIPGAFIVFMVKEKSCKSKHLQLVSGVDVRSYWISNYAFDASVFLLLTLLVMAVFMFYGSDSAEVFVGDLESFFCTMALTFGYGLSILPFAYLCSRRFHNHSSAQIAVIGIGFVTGFVFVMAYFIMISIESTEQLAKTLRPIFRIFPGYNVGDGFIQMANAFWERRIQGTDSGRPFSWEVAGKPVLLLYGLAPIYFLILLILEYSGDGSAGGKIGWVIRSAKSSWERLILRCNGVHADCSLDDGLKEGTRDEDVEGERIFVYENIDQLKHSAPIVYQDLWKIYPPSVGLFGTMAAFEGETFALLGANGAGKSTSLNAITGDISATKGKVFVAGYCVTGSNDDYDVTNARKHLGYCPQIDPLLELMTPRETLAMFGQIRGIPLEILNGHVEKLLEFLLLSTHAEKTCENLSGGNKRKLSLGIALIGDPTVLLIDESSSGLDPVAKRRMWSLISRAAKNRSIILTTHQMEEAEALCTRAGIMGNGELLCLGSVQHLKSKYLDGYTIDIFCSSTSSETDRDALVSELLDNSLPGSLLAERHGRFLRFDVPKLPSLGLGHTFRRLQALKGSCSFPLENYSISQCSLEQVFIKLTKQNNFVD</sequence>
<dbReference type="CDD" id="cd03263">
    <property type="entry name" value="ABC_subfamily_A"/>
    <property type="match status" value="2"/>
</dbReference>
<feature type="transmembrane region" description="Helical" evidence="11">
    <location>
        <begin position="1318"/>
        <end position="1344"/>
    </location>
</feature>
<feature type="domain" description="ABC transporter" evidence="12">
    <location>
        <begin position="1560"/>
        <end position="1793"/>
    </location>
</feature>
<organism evidence="13 14">
    <name type="scientific">Phaeodactylum tricornutum (strain CCAP 1055/1)</name>
    <dbReference type="NCBI Taxonomy" id="556484"/>
    <lineage>
        <taxon>Eukaryota</taxon>
        <taxon>Sar</taxon>
        <taxon>Stramenopiles</taxon>
        <taxon>Ochrophyta</taxon>
        <taxon>Bacillariophyta</taxon>
        <taxon>Bacillariophyceae</taxon>
        <taxon>Bacillariophycidae</taxon>
        <taxon>Naviculales</taxon>
        <taxon>Phaeodactylaceae</taxon>
        <taxon>Phaeodactylum</taxon>
    </lineage>
</organism>
<dbReference type="GO" id="GO:0005524">
    <property type="term" value="F:ATP binding"/>
    <property type="evidence" value="ECO:0007669"/>
    <property type="project" value="UniProtKB-KW"/>
</dbReference>
<keyword evidence="7" id="KW-0067">ATP-binding</keyword>
<keyword evidence="4 11" id="KW-0812">Transmembrane</keyword>
<dbReference type="PaxDb" id="2850-Phatr39708"/>
<dbReference type="InterPro" id="IPR013525">
    <property type="entry name" value="ABC2_TM"/>
</dbReference>
<accession>B7G9E6</accession>
<dbReference type="FunFam" id="3.40.50.300:FF:000335">
    <property type="entry name" value="ATP binding cassette subfamily A member 5"/>
    <property type="match status" value="1"/>
</dbReference>
<dbReference type="InterPro" id="IPR003593">
    <property type="entry name" value="AAA+_ATPase"/>
</dbReference>
<comment type="subcellular location">
    <subcellularLocation>
        <location evidence="1">Membrane</location>
        <topology evidence="1">Multi-pass membrane protein</topology>
    </subcellularLocation>
</comment>
<feature type="transmembrane region" description="Helical" evidence="11">
    <location>
        <begin position="540"/>
        <end position="560"/>
    </location>
</feature>
<evidence type="ECO:0000256" key="4">
    <source>
        <dbReference type="ARBA" id="ARBA00022692"/>
    </source>
</evidence>
<dbReference type="PANTHER" id="PTHR19229">
    <property type="entry name" value="ATP-BINDING CASSETTE TRANSPORTER SUBFAMILY A ABCA"/>
    <property type="match status" value="1"/>
</dbReference>
<evidence type="ECO:0000313" key="14">
    <source>
        <dbReference type="Proteomes" id="UP000000759"/>
    </source>
</evidence>
<feature type="transmembrane region" description="Helical" evidence="11">
    <location>
        <begin position="1356"/>
        <end position="1380"/>
    </location>
</feature>
<evidence type="ECO:0000256" key="7">
    <source>
        <dbReference type="ARBA" id="ARBA00022840"/>
    </source>
</evidence>
<keyword evidence="6" id="KW-0547">Nucleotide-binding</keyword>
<dbReference type="Pfam" id="PF00005">
    <property type="entry name" value="ABC_tran"/>
    <property type="match status" value="2"/>
</dbReference>
<feature type="transmembrane region" description="Helical" evidence="11">
    <location>
        <begin position="1472"/>
        <end position="1490"/>
    </location>
</feature>
<dbReference type="GO" id="GO:0016020">
    <property type="term" value="C:membrane"/>
    <property type="evidence" value="ECO:0007669"/>
    <property type="project" value="UniProtKB-SubCell"/>
</dbReference>
<dbReference type="SMART" id="SM00382">
    <property type="entry name" value="AAA"/>
    <property type="match status" value="2"/>
</dbReference>
<feature type="region of interest" description="Disordered" evidence="10">
    <location>
        <begin position="1"/>
        <end position="42"/>
    </location>
</feature>
<feature type="transmembrane region" description="Helical" evidence="11">
    <location>
        <begin position="477"/>
        <end position="499"/>
    </location>
</feature>
<dbReference type="OrthoDB" id="10255969at2759"/>
<keyword evidence="9 11" id="KW-0472">Membrane</keyword>
<evidence type="ECO:0000256" key="8">
    <source>
        <dbReference type="ARBA" id="ARBA00022989"/>
    </source>
</evidence>
<dbReference type="InterPro" id="IPR056264">
    <property type="entry name" value="R2_ABCA1-4-like"/>
</dbReference>
<evidence type="ECO:0000259" key="12">
    <source>
        <dbReference type="PROSITE" id="PS50893"/>
    </source>
</evidence>
<keyword evidence="5" id="KW-0677">Repeat</keyword>
<evidence type="ECO:0000256" key="9">
    <source>
        <dbReference type="ARBA" id="ARBA00023136"/>
    </source>
</evidence>
<evidence type="ECO:0000256" key="10">
    <source>
        <dbReference type="SAM" id="MobiDB-lite"/>
    </source>
</evidence>
<dbReference type="EMBL" id="CM000622">
    <property type="protein sequence ID" value="EEC44800.1"/>
    <property type="molecule type" value="Genomic_DNA"/>
</dbReference>
<dbReference type="Pfam" id="PF23321">
    <property type="entry name" value="R1_ABCA1"/>
    <property type="match status" value="1"/>
</dbReference>
<evidence type="ECO:0000256" key="1">
    <source>
        <dbReference type="ARBA" id="ARBA00004141"/>
    </source>
</evidence>
<feature type="compositionally biased region" description="Basic and acidic residues" evidence="10">
    <location>
        <begin position="8"/>
        <end position="27"/>
    </location>
</feature>
<feature type="transmembrane region" description="Helical" evidence="11">
    <location>
        <begin position="609"/>
        <end position="631"/>
    </location>
</feature>
<dbReference type="RefSeq" id="XP_002183618.1">
    <property type="nucleotide sequence ID" value="XM_002183582.1"/>
</dbReference>
<dbReference type="SUPFAM" id="SSF52540">
    <property type="entry name" value="P-loop containing nucleoside triphosphate hydrolases"/>
    <property type="match status" value="2"/>
</dbReference>
<dbReference type="KEGG" id="pti:PHATRDRAFT_39708"/>
<comment type="similarity">
    <text evidence="2">Belongs to the ABC transporter superfamily. ABCA family.</text>
</comment>
<dbReference type="GeneID" id="7195317"/>
<dbReference type="InterPro" id="IPR027417">
    <property type="entry name" value="P-loop_NTPase"/>
</dbReference>
<feature type="transmembrane region" description="Helical" evidence="11">
    <location>
        <begin position="427"/>
        <end position="445"/>
    </location>
</feature>
<feature type="transmembrane region" description="Helical" evidence="11">
    <location>
        <begin position="572"/>
        <end position="589"/>
    </location>
</feature>
<dbReference type="PANTHER" id="PTHR19229:SF36">
    <property type="entry name" value="ATP-BINDING CASSETTE SUB-FAMILY A MEMBER 2"/>
    <property type="match status" value="1"/>
</dbReference>
<evidence type="ECO:0000256" key="2">
    <source>
        <dbReference type="ARBA" id="ARBA00008869"/>
    </source>
</evidence>
<dbReference type="InParanoid" id="B7G9E6"/>
<feature type="compositionally biased region" description="Basic and acidic residues" evidence="10">
    <location>
        <begin position="968"/>
        <end position="991"/>
    </location>
</feature>
<dbReference type="GO" id="GO:0016887">
    <property type="term" value="F:ATP hydrolysis activity"/>
    <property type="evidence" value="ECO:0007669"/>
    <property type="project" value="InterPro"/>
</dbReference>
<evidence type="ECO:0000256" key="11">
    <source>
        <dbReference type="SAM" id="Phobius"/>
    </source>
</evidence>
<proteinExistence type="inferred from homology"/>
<feature type="transmembrane region" description="Helical" evidence="11">
    <location>
        <begin position="511"/>
        <end position="534"/>
    </location>
</feature>
<dbReference type="InterPro" id="IPR017871">
    <property type="entry name" value="ABC_transporter-like_CS"/>
</dbReference>